<keyword evidence="3" id="KW-1185">Reference proteome</keyword>
<keyword evidence="1" id="KW-0812">Transmembrane</keyword>
<keyword evidence="1" id="KW-0472">Membrane</keyword>
<proteinExistence type="predicted"/>
<evidence type="ECO:0000313" key="3">
    <source>
        <dbReference type="Proteomes" id="UP000604046"/>
    </source>
</evidence>
<feature type="transmembrane region" description="Helical" evidence="1">
    <location>
        <begin position="103"/>
        <end position="121"/>
    </location>
</feature>
<evidence type="ECO:0000313" key="2">
    <source>
        <dbReference type="EMBL" id="CAE7362944.1"/>
    </source>
</evidence>
<feature type="transmembrane region" description="Helical" evidence="1">
    <location>
        <begin position="50"/>
        <end position="69"/>
    </location>
</feature>
<name>A0A812QAL6_9DINO</name>
<dbReference type="Proteomes" id="UP000604046">
    <property type="component" value="Unassembled WGS sequence"/>
</dbReference>
<evidence type="ECO:0008006" key="4">
    <source>
        <dbReference type="Google" id="ProtNLM"/>
    </source>
</evidence>
<protein>
    <recommendedName>
        <fullName evidence="4">Magnesium transporter</fullName>
    </recommendedName>
</protein>
<dbReference type="PROSITE" id="PS51257">
    <property type="entry name" value="PROKAR_LIPOPROTEIN"/>
    <property type="match status" value="1"/>
</dbReference>
<keyword evidence="1" id="KW-1133">Transmembrane helix</keyword>
<dbReference type="EMBL" id="CAJNDS010002184">
    <property type="protein sequence ID" value="CAE7362944.1"/>
    <property type="molecule type" value="Genomic_DNA"/>
</dbReference>
<dbReference type="AlphaFoldDB" id="A0A812QAL6"/>
<sequence length="318" mass="34630">MMVRPLANADMPSPESWAFLGAAVAGCLHAVAMALRKKFGQVTPYYSEPRWWLGVLTDGLAGLVFSLLTPLLAVEILLLTTCASQLACAYVLGLYMFNEPGNMWQRLGFGLTCTSVLLLSFSKQEKASPTTHFWSMWLQPHFFLVLVSWVVVAGVCFVMISDKNGYAVLAAYVDGIQFLFTRAISQNILQGFHMDASFWEFGACKAACVLAVLHLQQCALADDNFVGFKSIGTVLPVLQNLTTVTLGATFFGDVVKVAEFTAEEGTVGVPPRVALCLTKGAGLQTLDAMAQVEVRYAWGHPDAKNDYFGCEMSSHLLV</sequence>
<accession>A0A812QAL6</accession>
<comment type="caution">
    <text evidence="2">The sequence shown here is derived from an EMBL/GenBank/DDBJ whole genome shotgun (WGS) entry which is preliminary data.</text>
</comment>
<feature type="transmembrane region" description="Helical" evidence="1">
    <location>
        <begin position="76"/>
        <end position="97"/>
    </location>
</feature>
<evidence type="ECO:0000256" key="1">
    <source>
        <dbReference type="SAM" id="Phobius"/>
    </source>
</evidence>
<gene>
    <name evidence="2" type="ORF">SNAT2548_LOCUS19589</name>
</gene>
<dbReference type="OrthoDB" id="413409at2759"/>
<feature type="transmembrane region" description="Helical" evidence="1">
    <location>
        <begin position="142"/>
        <end position="160"/>
    </location>
</feature>
<reference evidence="2" key="1">
    <citation type="submission" date="2021-02" db="EMBL/GenBank/DDBJ databases">
        <authorList>
            <person name="Dougan E. K."/>
            <person name="Rhodes N."/>
            <person name="Thang M."/>
            <person name="Chan C."/>
        </authorList>
    </citation>
    <scope>NUCLEOTIDE SEQUENCE</scope>
</reference>
<organism evidence="2 3">
    <name type="scientific">Symbiodinium natans</name>
    <dbReference type="NCBI Taxonomy" id="878477"/>
    <lineage>
        <taxon>Eukaryota</taxon>
        <taxon>Sar</taxon>
        <taxon>Alveolata</taxon>
        <taxon>Dinophyceae</taxon>
        <taxon>Suessiales</taxon>
        <taxon>Symbiodiniaceae</taxon>
        <taxon>Symbiodinium</taxon>
    </lineage>
</organism>